<sequence>MPGPPTVIEIPDDSDSEAPRASVGEWKRRLFESLSNIQQIGGIATFKHYPSFINPGLKIEGNPIVPLPINEQAAQDIKSHCRRAPTSNAWELDPTQFQLTNPAWPGFLQIVAGDVAKTLDIGGVSSVPRHLTLYGPGPIPRQDSPRENTTDIIGALAIFLPSEHQGANVNLSIETMSFCFSPASSSALDISAISWLQDVKCEVDDLTSGYRLAITERPESLEDTKGHDRTVCQFLSDICPEAGCYFLLARVTHEVTEDCGTVSAVTHTIDGVSTPHGLDLPIVGSVDARKEILGFSQYNLELREADSDDLEDNPEWACEEGEYSRRYHDTAALIIPRDHVLNVIDCRKHAPYVHSYGGTTSRHQVVENLVNMLTADMESFPDDQKTRQVLLDMLTSLSGNGEILRAPAVERILELSLESGDTDLYSKTIAVTSFATSFDSMRVAKLIEPHLVKEYIDKGNTVNWNDWLGPLTERNFQDFRQSCTSLKLGIENEALSLSLDAWVLDALDLKMETQQKWEHSDCRLAIDWIRERSEKLDWILNRFLPNIAAHAGRMYLLNLVYSLWKRNGNPRFLNAPAICRSIIQHGFEKLEIRAKDFDYNSGIDEPGINFFVLCIEESHVGGLPEEASRLLAATSAGLAKSRHSWNLRRNHGRASSIMQELVAPLAGLIGRGRVVPVPEFGELVELLVRHSIRTTMPPFPAEPNGWTYDARGCRCSDCREFKKFLVSPVMQTWEFPAAEKRRKHIESMLLGDTHSFRIETTRNRSPYTLVVTKTGGEHQLKVTRWQDAYQRLRILVAPFRNQAMRGCLGDERYRELILLEGYAQHTAPAGVAGVRRRGTSTVDEPEPQRRRVM</sequence>
<accession>A0ACC0R9T6</accession>
<comment type="caution">
    <text evidence="1">The sequence shown here is derived from an EMBL/GenBank/DDBJ whole genome shotgun (WGS) entry which is preliminary data.</text>
</comment>
<dbReference type="EMBL" id="CM046504">
    <property type="protein sequence ID" value="KAI8680059.1"/>
    <property type="molecule type" value="Genomic_DNA"/>
</dbReference>
<dbReference type="Proteomes" id="UP001065298">
    <property type="component" value="Chromosome 2"/>
</dbReference>
<protein>
    <submittedName>
        <fullName evidence="1">Uncharacterized protein</fullName>
    </submittedName>
</protein>
<proteinExistence type="predicted"/>
<evidence type="ECO:0000313" key="2">
    <source>
        <dbReference type="Proteomes" id="UP001065298"/>
    </source>
</evidence>
<evidence type="ECO:0000313" key="1">
    <source>
        <dbReference type="EMBL" id="KAI8680059.1"/>
    </source>
</evidence>
<organism evidence="1 2">
    <name type="scientific">Fusarium keratoplasticum</name>
    <dbReference type="NCBI Taxonomy" id="1328300"/>
    <lineage>
        <taxon>Eukaryota</taxon>
        <taxon>Fungi</taxon>
        <taxon>Dikarya</taxon>
        <taxon>Ascomycota</taxon>
        <taxon>Pezizomycotina</taxon>
        <taxon>Sordariomycetes</taxon>
        <taxon>Hypocreomycetidae</taxon>
        <taxon>Hypocreales</taxon>
        <taxon>Nectriaceae</taxon>
        <taxon>Fusarium</taxon>
        <taxon>Fusarium solani species complex</taxon>
    </lineage>
</organism>
<name>A0ACC0R9T6_9HYPO</name>
<keyword evidence="2" id="KW-1185">Reference proteome</keyword>
<reference evidence="1" key="1">
    <citation type="submission" date="2022-06" db="EMBL/GenBank/DDBJ databases">
        <title>Fusarium solani species complex genomes reveal bases of compartmentalisation and animal pathogenesis.</title>
        <authorList>
            <person name="Tsai I.J."/>
        </authorList>
    </citation>
    <scope>NUCLEOTIDE SEQUENCE</scope>
    <source>
        <strain evidence="1">Fu6.1</strain>
    </source>
</reference>
<gene>
    <name evidence="1" type="ORF">NCS57_00285600</name>
</gene>